<dbReference type="Proteomes" id="UP000001556">
    <property type="component" value="Chromosome"/>
</dbReference>
<keyword evidence="5" id="KW-0283">Flagellar rotation</keyword>
<comment type="subcellular location">
    <subcellularLocation>
        <location evidence="1">Cell membrane</location>
        <topology evidence="1">Peripheral membrane protein</topology>
        <orientation evidence="1">Cytoplasmic side</orientation>
    </subcellularLocation>
</comment>
<evidence type="ECO:0000313" key="9">
    <source>
        <dbReference type="EMBL" id="ABO50890.1"/>
    </source>
</evidence>
<feature type="domain" description="CheC-like protein" evidence="8">
    <location>
        <begin position="65"/>
        <end position="102"/>
    </location>
</feature>
<dbReference type="InterPro" id="IPR001543">
    <property type="entry name" value="FliN-like_C"/>
</dbReference>
<keyword evidence="4" id="KW-0145">Chemotaxis</keyword>
<evidence type="ECO:0000256" key="4">
    <source>
        <dbReference type="ARBA" id="ARBA00022500"/>
    </source>
</evidence>
<dbReference type="GO" id="GO:0003774">
    <property type="term" value="F:cytoskeletal motor activity"/>
    <property type="evidence" value="ECO:0007669"/>
    <property type="project" value="InterPro"/>
</dbReference>
<dbReference type="SUPFAM" id="SSF101801">
    <property type="entry name" value="Surface presentation of antigens (SPOA)"/>
    <property type="match status" value="1"/>
</dbReference>
<dbReference type="Pfam" id="PF04509">
    <property type="entry name" value="CheC"/>
    <property type="match status" value="2"/>
</dbReference>
<dbReference type="CDD" id="cd17907">
    <property type="entry name" value="FliY_FliN-Y"/>
    <property type="match status" value="1"/>
</dbReference>
<evidence type="ECO:0000256" key="6">
    <source>
        <dbReference type="ARBA" id="ARBA00023136"/>
    </source>
</evidence>
<organism evidence="9 10">
    <name type="scientific">Desulforamulus reducens (strain ATCC BAA-1160 / DSM 100696 / MI-1)</name>
    <name type="common">Desulfotomaculum reducens</name>
    <dbReference type="NCBI Taxonomy" id="349161"/>
    <lineage>
        <taxon>Bacteria</taxon>
        <taxon>Bacillati</taxon>
        <taxon>Bacillota</taxon>
        <taxon>Clostridia</taxon>
        <taxon>Eubacteriales</taxon>
        <taxon>Peptococcaceae</taxon>
        <taxon>Desulforamulus</taxon>
    </lineage>
</organism>
<dbReference type="PANTHER" id="PTHR43484:SF1">
    <property type="entry name" value="FLAGELLAR MOTOR SWITCH PROTEIN FLIN"/>
    <property type="match status" value="1"/>
</dbReference>
<evidence type="ECO:0000259" key="8">
    <source>
        <dbReference type="Pfam" id="PF04509"/>
    </source>
</evidence>
<dbReference type="InterPro" id="IPR007597">
    <property type="entry name" value="CheC"/>
</dbReference>
<comment type="similarity">
    <text evidence="2">Belongs to the FliN/MopA/SpaO family.</text>
</comment>
<evidence type="ECO:0000256" key="2">
    <source>
        <dbReference type="ARBA" id="ARBA00009226"/>
    </source>
</evidence>
<dbReference type="eggNOG" id="COG1886">
    <property type="taxonomic scope" value="Bacteria"/>
</dbReference>
<gene>
    <name evidence="9" type="ordered locus">Dred_2380</name>
</gene>
<keyword evidence="3" id="KW-1003">Cell membrane</keyword>
<dbReference type="GO" id="GO:0005886">
    <property type="term" value="C:plasma membrane"/>
    <property type="evidence" value="ECO:0007669"/>
    <property type="project" value="UniProtKB-SubCell"/>
</dbReference>
<name>A4J737_DESRM</name>
<dbReference type="EMBL" id="CP000612">
    <property type="protein sequence ID" value="ABO50890.1"/>
    <property type="molecule type" value="Genomic_DNA"/>
</dbReference>
<dbReference type="InterPro" id="IPR012826">
    <property type="entry name" value="FliN"/>
</dbReference>
<accession>A4J737</accession>
<dbReference type="KEGG" id="drm:Dred_2380"/>
<dbReference type="AlphaFoldDB" id="A4J737"/>
<reference evidence="9 10" key="1">
    <citation type="submission" date="2007-03" db="EMBL/GenBank/DDBJ databases">
        <title>Complete sequence of Desulfotomaculum reducens MI-1.</title>
        <authorList>
            <consortium name="US DOE Joint Genome Institute"/>
            <person name="Copeland A."/>
            <person name="Lucas S."/>
            <person name="Lapidus A."/>
            <person name="Barry K."/>
            <person name="Detter J.C."/>
            <person name="Glavina del Rio T."/>
            <person name="Hammon N."/>
            <person name="Israni S."/>
            <person name="Dalin E."/>
            <person name="Tice H."/>
            <person name="Pitluck S."/>
            <person name="Sims D."/>
            <person name="Brettin T."/>
            <person name="Bruce D."/>
            <person name="Han C."/>
            <person name="Tapia R."/>
            <person name="Schmutz J."/>
            <person name="Larimer F."/>
            <person name="Land M."/>
            <person name="Hauser L."/>
            <person name="Kyrpides N."/>
            <person name="Kim E."/>
            <person name="Tebo B.M."/>
            <person name="Richardson P."/>
        </authorList>
    </citation>
    <scope>NUCLEOTIDE SEQUENCE [LARGE SCALE GENOMIC DNA]</scope>
    <source>
        <strain evidence="9 10">MI-1</strain>
    </source>
</reference>
<dbReference type="Gene3D" id="3.40.1550.10">
    <property type="entry name" value="CheC-like"/>
    <property type="match status" value="1"/>
</dbReference>
<dbReference type="GO" id="GO:0006935">
    <property type="term" value="P:chemotaxis"/>
    <property type="evidence" value="ECO:0007669"/>
    <property type="project" value="UniProtKB-KW"/>
</dbReference>
<keyword evidence="6" id="KW-0472">Membrane</keyword>
<dbReference type="HOGENOM" id="CLU_033893_1_0_9"/>
<dbReference type="GO" id="GO:0009425">
    <property type="term" value="C:bacterial-type flagellum basal body"/>
    <property type="evidence" value="ECO:0007669"/>
    <property type="project" value="InterPro"/>
</dbReference>
<dbReference type="Pfam" id="PF01052">
    <property type="entry name" value="FliMN_C"/>
    <property type="match status" value="1"/>
</dbReference>
<dbReference type="OrthoDB" id="9773459at2"/>
<dbReference type="PRINTS" id="PR00956">
    <property type="entry name" value="FLGMOTORFLIN"/>
</dbReference>
<sequence length="411" mass="44381">MSKLLSQEEIDALMKGQDLGNEPDPLGNQSEMSDTVIEPENTQPNLAKPEALAEEANYCSLMTLEEMDALGEIGNISMGSASTTLSELLSQKVNITSPRVKIQTKQQLFDSFNIPYLVIKVDFNEGLNGYNVLVIKLNDAATMASLMMGGDGTPMSEEISELEISAASEAMNMMIGTAATSLSQMFQRTINISPPQTNLLRSKGDPLAQPPQDIEDVIVVVSFDMKIGDLVDTEIMQIMSVETAKEEAHLLLKDIMGGTEEQVEAPMVPTEAATSATSIPGSDDRESDELAGIMMQETAPPPTPAMPPQAAPIKQTSLASLEQRNLDLILDIPLKVSVILGRTKRPIKDVLKIAPGSVVELDSLADEPVDILVNGTLVATGEVVVVNENFGIRITNIISPMERVKRLSKYN</sequence>
<dbReference type="GO" id="GO:0071973">
    <property type="term" value="P:bacterial-type flagellum-dependent cell motility"/>
    <property type="evidence" value="ECO:0007669"/>
    <property type="project" value="InterPro"/>
</dbReference>
<dbReference type="NCBIfam" id="NF005995">
    <property type="entry name" value="PRK08119.1"/>
    <property type="match status" value="1"/>
</dbReference>
<feature type="domain" description="Flagellar motor switch protein FliN-like C-terminal" evidence="7">
    <location>
        <begin position="328"/>
        <end position="398"/>
    </location>
</feature>
<evidence type="ECO:0000256" key="3">
    <source>
        <dbReference type="ARBA" id="ARBA00022475"/>
    </source>
</evidence>
<dbReference type="Gene3D" id="2.30.330.10">
    <property type="entry name" value="SpoA-like"/>
    <property type="match status" value="1"/>
</dbReference>
<proteinExistence type="inferred from homology"/>
<dbReference type="GO" id="GO:0016787">
    <property type="term" value="F:hydrolase activity"/>
    <property type="evidence" value="ECO:0007669"/>
    <property type="project" value="InterPro"/>
</dbReference>
<evidence type="ECO:0000256" key="1">
    <source>
        <dbReference type="ARBA" id="ARBA00004413"/>
    </source>
</evidence>
<dbReference type="RefSeq" id="WP_011878688.1">
    <property type="nucleotide sequence ID" value="NC_009253.1"/>
</dbReference>
<dbReference type="eggNOG" id="COG1776">
    <property type="taxonomic scope" value="Bacteria"/>
</dbReference>
<evidence type="ECO:0000256" key="5">
    <source>
        <dbReference type="ARBA" id="ARBA00022779"/>
    </source>
</evidence>
<dbReference type="PANTHER" id="PTHR43484">
    <property type="match status" value="1"/>
</dbReference>
<dbReference type="InterPro" id="IPR028976">
    <property type="entry name" value="CheC-like_sf"/>
</dbReference>
<evidence type="ECO:0000259" key="7">
    <source>
        <dbReference type="Pfam" id="PF01052"/>
    </source>
</evidence>
<dbReference type="STRING" id="349161.Dred_2380"/>
<feature type="domain" description="CheC-like protein" evidence="8">
    <location>
        <begin position="163"/>
        <end position="198"/>
    </location>
</feature>
<dbReference type="InterPro" id="IPR001172">
    <property type="entry name" value="FliN_T3SS_HrcQb"/>
</dbReference>
<evidence type="ECO:0000313" key="10">
    <source>
        <dbReference type="Proteomes" id="UP000001556"/>
    </source>
</evidence>
<protein>
    <submittedName>
        <fullName evidence="9">CheC, inhibitor of MCP methylation</fullName>
    </submittedName>
</protein>
<keyword evidence="10" id="KW-1185">Reference proteome</keyword>
<dbReference type="NCBIfam" id="TIGR02480">
    <property type="entry name" value="fliN"/>
    <property type="match status" value="1"/>
</dbReference>
<dbReference type="SUPFAM" id="SSF103039">
    <property type="entry name" value="CheC-like"/>
    <property type="match status" value="1"/>
</dbReference>
<dbReference type="InterPro" id="IPR036429">
    <property type="entry name" value="SpoA-like_sf"/>
</dbReference>
<dbReference type="InterPro" id="IPR051469">
    <property type="entry name" value="FliN/MopA/SpaO"/>
</dbReference>